<evidence type="ECO:0000259" key="6">
    <source>
        <dbReference type="Pfam" id="PF00496"/>
    </source>
</evidence>
<keyword evidence="3" id="KW-0813">Transport</keyword>
<dbReference type="Proteomes" id="UP000824116">
    <property type="component" value="Unassembled WGS sequence"/>
</dbReference>
<evidence type="ECO:0000256" key="5">
    <source>
        <dbReference type="SAM" id="SignalP"/>
    </source>
</evidence>
<dbReference type="Pfam" id="PF00496">
    <property type="entry name" value="SBP_bac_5"/>
    <property type="match status" value="1"/>
</dbReference>
<evidence type="ECO:0000256" key="3">
    <source>
        <dbReference type="ARBA" id="ARBA00022448"/>
    </source>
</evidence>
<reference evidence="7" key="2">
    <citation type="submission" date="2021-04" db="EMBL/GenBank/DDBJ databases">
        <authorList>
            <person name="Gilroy R."/>
        </authorList>
    </citation>
    <scope>NUCLEOTIDE SEQUENCE</scope>
    <source>
        <strain evidence="7">CHK196-3914</strain>
    </source>
</reference>
<dbReference type="FunFam" id="3.90.76.10:FF:000001">
    <property type="entry name" value="Oligopeptide ABC transporter substrate-binding protein"/>
    <property type="match status" value="1"/>
</dbReference>
<dbReference type="Gene3D" id="3.40.190.10">
    <property type="entry name" value="Periplasmic binding protein-like II"/>
    <property type="match status" value="1"/>
</dbReference>
<dbReference type="Gene3D" id="3.90.76.10">
    <property type="entry name" value="Dipeptide-binding Protein, Domain 1"/>
    <property type="match status" value="1"/>
</dbReference>
<dbReference type="InterPro" id="IPR000914">
    <property type="entry name" value="SBP_5_dom"/>
</dbReference>
<evidence type="ECO:0000256" key="2">
    <source>
        <dbReference type="ARBA" id="ARBA00005695"/>
    </source>
</evidence>
<proteinExistence type="inferred from homology"/>
<protein>
    <submittedName>
        <fullName evidence="7">Peptide ABC transporter substrate-binding protein</fullName>
    </submittedName>
</protein>
<dbReference type="GO" id="GO:0042597">
    <property type="term" value="C:periplasmic space"/>
    <property type="evidence" value="ECO:0007669"/>
    <property type="project" value="UniProtKB-ARBA"/>
</dbReference>
<evidence type="ECO:0000313" key="8">
    <source>
        <dbReference type="Proteomes" id="UP000824116"/>
    </source>
</evidence>
<dbReference type="CDD" id="cd08504">
    <property type="entry name" value="PBP2_OppA"/>
    <property type="match status" value="1"/>
</dbReference>
<reference evidence="7" key="1">
    <citation type="journal article" date="2021" name="PeerJ">
        <title>Extensive microbial diversity within the chicken gut microbiome revealed by metagenomics and culture.</title>
        <authorList>
            <person name="Gilroy R."/>
            <person name="Ravi A."/>
            <person name="Getino M."/>
            <person name="Pursley I."/>
            <person name="Horton D.L."/>
            <person name="Alikhan N.F."/>
            <person name="Baker D."/>
            <person name="Gharbi K."/>
            <person name="Hall N."/>
            <person name="Watson M."/>
            <person name="Adriaenssens E.M."/>
            <person name="Foster-Nyarko E."/>
            <person name="Jarju S."/>
            <person name="Secka A."/>
            <person name="Antonio M."/>
            <person name="Oren A."/>
            <person name="Chaudhuri R.R."/>
            <person name="La Ragione R."/>
            <person name="Hildebrand F."/>
            <person name="Pallen M.J."/>
        </authorList>
    </citation>
    <scope>NUCLEOTIDE SEQUENCE</scope>
    <source>
        <strain evidence="7">CHK196-3914</strain>
    </source>
</reference>
<dbReference type="PANTHER" id="PTHR30290:SF10">
    <property type="entry name" value="PERIPLASMIC OLIGOPEPTIDE-BINDING PROTEIN-RELATED"/>
    <property type="match status" value="1"/>
</dbReference>
<evidence type="ECO:0000313" key="7">
    <source>
        <dbReference type="EMBL" id="HIZ74487.1"/>
    </source>
</evidence>
<evidence type="ECO:0000256" key="1">
    <source>
        <dbReference type="ARBA" id="ARBA00004196"/>
    </source>
</evidence>
<dbReference type="InterPro" id="IPR039424">
    <property type="entry name" value="SBP_5"/>
</dbReference>
<name>A0A9D2G959_9FIRM</name>
<accession>A0A9D2G959</accession>
<sequence length="558" mass="63148">MKKKILSVMLVGIMTLSLAACGGNNEESGTSDVTVDGNQLDAEQYYNTYLSSDPTTLDSVKGNDTYSWSILLNIMEPLTRLDEQDGENVRVAAGAESWESNDDGTVWTFHLNDNKWSDGEPVTAGDYVYGIQRTLNPDSGSVNSYLITCIKNGEAVNNGEMSVDQLGVRAVDDKTLEITLEQPTPYFLSLTDTRAMLPQRQDIVEQYGDTYGAEASNIVCNGPFKIESWTHNSEIVVTKNDEYWDADNVYLDKVTWQIIQEETTVFNSFDSGSLDTCSSGTPEWIDRFSEKDGVESYEYENTTVRYHFYNTQDELFQNENIRKAFTYAIDRDDVNSTIYFDIHKPSYSWVMGPVTTGENGFYREQVGENPLQDIMGEQDPKELLLKGMEELGLGDDPSTITVTLSVGGTTQWLRTYGEYFQQKFKDVLGVNIELEQNEWGTFQSKTNSGDYQMGYMSWTIDYNDPISMLEIMKSDAGSIPTFWQNDEYDSLIEQASREMDESARTELYKQAEQILLEECPVCPVTNEVYHGFVYSYVKNVATTPFNTMGMKKVYTSGR</sequence>
<dbReference type="AlphaFoldDB" id="A0A9D2G959"/>
<evidence type="ECO:0000256" key="4">
    <source>
        <dbReference type="ARBA" id="ARBA00022729"/>
    </source>
</evidence>
<feature type="domain" description="Solute-binding protein family 5" evidence="6">
    <location>
        <begin position="95"/>
        <end position="477"/>
    </location>
</feature>
<comment type="caution">
    <text evidence="7">The sequence shown here is derived from an EMBL/GenBank/DDBJ whole genome shotgun (WGS) entry which is preliminary data.</text>
</comment>
<dbReference type="PIRSF" id="PIRSF002741">
    <property type="entry name" value="MppA"/>
    <property type="match status" value="1"/>
</dbReference>
<dbReference type="GO" id="GO:1904680">
    <property type="term" value="F:peptide transmembrane transporter activity"/>
    <property type="evidence" value="ECO:0007669"/>
    <property type="project" value="TreeGrafter"/>
</dbReference>
<dbReference type="GO" id="GO:0043190">
    <property type="term" value="C:ATP-binding cassette (ABC) transporter complex"/>
    <property type="evidence" value="ECO:0007669"/>
    <property type="project" value="InterPro"/>
</dbReference>
<dbReference type="GO" id="GO:0030313">
    <property type="term" value="C:cell envelope"/>
    <property type="evidence" value="ECO:0007669"/>
    <property type="project" value="UniProtKB-SubCell"/>
</dbReference>
<dbReference type="InterPro" id="IPR030678">
    <property type="entry name" value="Peptide/Ni-bd"/>
</dbReference>
<comment type="similarity">
    <text evidence="2">Belongs to the bacterial solute-binding protein 5 family.</text>
</comment>
<feature type="chain" id="PRO_5038516406" evidence="5">
    <location>
        <begin position="20"/>
        <end position="558"/>
    </location>
</feature>
<keyword evidence="4 5" id="KW-0732">Signal</keyword>
<dbReference type="SUPFAM" id="SSF53850">
    <property type="entry name" value="Periplasmic binding protein-like II"/>
    <property type="match status" value="1"/>
</dbReference>
<comment type="subcellular location">
    <subcellularLocation>
        <location evidence="1">Cell envelope</location>
    </subcellularLocation>
</comment>
<dbReference type="PANTHER" id="PTHR30290">
    <property type="entry name" value="PERIPLASMIC BINDING COMPONENT OF ABC TRANSPORTER"/>
    <property type="match status" value="1"/>
</dbReference>
<organism evidence="7 8">
    <name type="scientific">Candidatus Mediterraneibacter stercoravium</name>
    <dbReference type="NCBI Taxonomy" id="2838685"/>
    <lineage>
        <taxon>Bacteria</taxon>
        <taxon>Bacillati</taxon>
        <taxon>Bacillota</taxon>
        <taxon>Clostridia</taxon>
        <taxon>Lachnospirales</taxon>
        <taxon>Lachnospiraceae</taxon>
        <taxon>Mediterraneibacter</taxon>
    </lineage>
</organism>
<dbReference type="PROSITE" id="PS51257">
    <property type="entry name" value="PROKAR_LIPOPROTEIN"/>
    <property type="match status" value="1"/>
</dbReference>
<dbReference type="GO" id="GO:0015833">
    <property type="term" value="P:peptide transport"/>
    <property type="evidence" value="ECO:0007669"/>
    <property type="project" value="TreeGrafter"/>
</dbReference>
<dbReference type="EMBL" id="DXAY01000105">
    <property type="protein sequence ID" value="HIZ74487.1"/>
    <property type="molecule type" value="Genomic_DNA"/>
</dbReference>
<feature type="signal peptide" evidence="5">
    <location>
        <begin position="1"/>
        <end position="19"/>
    </location>
</feature>
<gene>
    <name evidence="7" type="ORF">H9723_04485</name>
</gene>
<dbReference type="Gene3D" id="3.10.105.10">
    <property type="entry name" value="Dipeptide-binding Protein, Domain 3"/>
    <property type="match status" value="1"/>
</dbReference>